<dbReference type="AlphaFoldDB" id="A0A4Y8IUE4"/>
<dbReference type="EMBL" id="SOPW01000002">
    <property type="protein sequence ID" value="TFB24460.1"/>
    <property type="molecule type" value="Genomic_DNA"/>
</dbReference>
<comment type="caution">
    <text evidence="3">The sequence shown here is derived from an EMBL/GenBank/DDBJ whole genome shotgun (WGS) entry which is preliminary data.</text>
</comment>
<dbReference type="SUPFAM" id="SSF55383">
    <property type="entry name" value="Copper amine oxidase, domain N"/>
    <property type="match status" value="1"/>
</dbReference>
<keyword evidence="4" id="KW-1185">Reference proteome</keyword>
<gene>
    <name evidence="3" type="ORF">E3U55_02900</name>
</gene>
<feature type="chain" id="PRO_5038731078" evidence="1">
    <location>
        <begin position="32"/>
        <end position="494"/>
    </location>
</feature>
<evidence type="ECO:0000313" key="3">
    <source>
        <dbReference type="EMBL" id="TFB24460.1"/>
    </source>
</evidence>
<name>A0A4Y8IUE4_9BACI</name>
<evidence type="ECO:0000259" key="2">
    <source>
        <dbReference type="Pfam" id="PF07833"/>
    </source>
</evidence>
<proteinExistence type="predicted"/>
<dbReference type="OrthoDB" id="2453732at2"/>
<organism evidence="3 4">
    <name type="scientific">Filobacillus milosensis</name>
    <dbReference type="NCBI Taxonomy" id="94137"/>
    <lineage>
        <taxon>Bacteria</taxon>
        <taxon>Bacillati</taxon>
        <taxon>Bacillota</taxon>
        <taxon>Bacilli</taxon>
        <taxon>Bacillales</taxon>
        <taxon>Bacillaceae</taxon>
        <taxon>Filobacillus</taxon>
    </lineage>
</organism>
<evidence type="ECO:0000256" key="1">
    <source>
        <dbReference type="SAM" id="SignalP"/>
    </source>
</evidence>
<protein>
    <submittedName>
        <fullName evidence="3">Copper amine oxidase N-terminal domain-containing protein</fullName>
    </submittedName>
</protein>
<dbReference type="Pfam" id="PF07833">
    <property type="entry name" value="Cu_amine_oxidN1"/>
    <property type="match status" value="1"/>
</dbReference>
<dbReference type="InterPro" id="IPR012854">
    <property type="entry name" value="Cu_amine_oxidase-like_N"/>
</dbReference>
<reference evidence="3 4" key="1">
    <citation type="submission" date="2019-03" db="EMBL/GenBank/DDBJ databases">
        <authorList>
            <person name="He R.-H."/>
        </authorList>
    </citation>
    <scope>NUCLEOTIDE SEQUENCE [LARGE SCALE GENOMIC DNA]</scope>
    <source>
        <strain evidence="4">SH 714</strain>
    </source>
</reference>
<dbReference type="InterPro" id="IPR036582">
    <property type="entry name" value="Mao_N_sf"/>
</dbReference>
<dbReference type="Proteomes" id="UP000297975">
    <property type="component" value="Unassembled WGS sequence"/>
</dbReference>
<sequence>MHIESNGGMSMKKVLLVLLMMLLWTSPNATSAEETNAVLVNDTTMVPMRDLFESIGADVTWNQKLKRASATLDETRLDLNIDSRFAVKDGELIQMIQAPVLIKGKTYLPLRFVTENFGAEVEWNQETRTAHVFLNEKHLSYPIGDVVKLMDDYTLDDSMIYEYTNDYFTHIASSQGNGYWYFYSQDGEMQTYQYLMKNQLLIFGIPQSDILSYDLKYPIKVGQKWEQPAAYDEQSIQYEITDILDQYETKNGTYNHVVEVTGEDFKFYYAKDIGMVESKRISDGMIVSYIKSIKKHPEHVVIESSHYLPEEGYVYTYKNYEGKTGAAHAKREESERGVAYYYQDLYHEHQFYLDTLLTKSSDGYGFHYGVELDHPLQKGDRVETTYNYGGLEPEFHDIQKGYVEVVSTDEKVNAAGMEFDEVVVVKNTIPDGYPPHFSFADAYFLPEEYLSSNEPNAVYTYFAKGYGMIKSELEFDSGKLMTLYELTDVKTFFE</sequence>
<evidence type="ECO:0000313" key="4">
    <source>
        <dbReference type="Proteomes" id="UP000297975"/>
    </source>
</evidence>
<feature type="domain" description="Copper amine oxidase-like N-terminal" evidence="2">
    <location>
        <begin position="34"/>
        <end position="131"/>
    </location>
</feature>
<dbReference type="Gene3D" id="3.30.457.10">
    <property type="entry name" value="Copper amine oxidase-like, N-terminal domain"/>
    <property type="match status" value="1"/>
</dbReference>
<accession>A0A4Y8IUE4</accession>
<feature type="signal peptide" evidence="1">
    <location>
        <begin position="1"/>
        <end position="31"/>
    </location>
</feature>
<keyword evidence="1" id="KW-0732">Signal</keyword>